<comment type="caution">
    <text evidence="6">The sequence shown here is derived from an EMBL/GenBank/DDBJ whole genome shotgun (WGS) entry which is preliminary data.</text>
</comment>
<protein>
    <recommendedName>
        <fullName evidence="3">Superoxide dismutase [Cu-Zn]</fullName>
        <ecNumber evidence="3">1.15.1.1</ecNumber>
    </recommendedName>
</protein>
<sequence>MKKYLFIAMMCLFAVNLAACNLFAKEEAEKIPVAAEVSKSMEVDLMNAKGEKVGMVALTQADKGVHLHILAEGLEPGKKAIHFHETAKCDAPKFEGAGSHFNPGGKEHGFKNPKGYHAGDLPNLTVEADGTVDLEITTPEVTLNASEANSLLDADGSAIVIHEKEDDYKTNPSGNSGARIVCGEIKK</sequence>
<dbReference type="CDD" id="cd00305">
    <property type="entry name" value="Cu-Zn_Superoxide_Dismutase"/>
    <property type="match status" value="1"/>
</dbReference>
<feature type="chain" id="PRO_5046438496" description="Superoxide dismutase [Cu-Zn]" evidence="4">
    <location>
        <begin position="25"/>
        <end position="187"/>
    </location>
</feature>
<reference evidence="7" key="1">
    <citation type="journal article" date="2019" name="Int. J. Syst. Evol. Microbiol.">
        <title>The Global Catalogue of Microorganisms (GCM) 10K type strain sequencing project: providing services to taxonomists for standard genome sequencing and annotation.</title>
        <authorList>
            <consortium name="The Broad Institute Genomics Platform"/>
            <consortium name="The Broad Institute Genome Sequencing Center for Infectious Disease"/>
            <person name="Wu L."/>
            <person name="Ma J."/>
        </authorList>
    </citation>
    <scope>NUCLEOTIDE SEQUENCE [LARGE SCALE GENOMIC DNA]</scope>
    <source>
        <strain evidence="7">CCUG 59778</strain>
    </source>
</reference>
<evidence type="ECO:0000259" key="5">
    <source>
        <dbReference type="Pfam" id="PF00080"/>
    </source>
</evidence>
<evidence type="ECO:0000256" key="4">
    <source>
        <dbReference type="SAM" id="SignalP"/>
    </source>
</evidence>
<dbReference type="InterPro" id="IPR036423">
    <property type="entry name" value="SOD-like_Cu/Zn_dom_sf"/>
</dbReference>
<dbReference type="EMBL" id="JBHSEC010000014">
    <property type="protein sequence ID" value="MFC4410410.1"/>
    <property type="molecule type" value="Genomic_DNA"/>
</dbReference>
<keyword evidence="3" id="KW-0479">Metal-binding</keyword>
<dbReference type="RefSeq" id="WP_378154217.1">
    <property type="nucleotide sequence ID" value="NZ_JBHSEC010000014.1"/>
</dbReference>
<dbReference type="Pfam" id="PF00080">
    <property type="entry name" value="Sod_Cu"/>
    <property type="match status" value="1"/>
</dbReference>
<dbReference type="Gene3D" id="2.60.40.200">
    <property type="entry name" value="Superoxide dismutase, copper/zinc binding domain"/>
    <property type="match status" value="1"/>
</dbReference>
<evidence type="ECO:0000313" key="7">
    <source>
        <dbReference type="Proteomes" id="UP001595817"/>
    </source>
</evidence>
<evidence type="ECO:0000256" key="2">
    <source>
        <dbReference type="ARBA" id="ARBA00024900"/>
    </source>
</evidence>
<keyword evidence="3" id="KW-0186">Copper</keyword>
<dbReference type="PROSITE" id="PS00332">
    <property type="entry name" value="SOD_CU_ZN_2"/>
    <property type="match status" value="1"/>
</dbReference>
<dbReference type="SUPFAM" id="SSF49329">
    <property type="entry name" value="Cu,Zn superoxide dismutase-like"/>
    <property type="match status" value="1"/>
</dbReference>
<dbReference type="InterPro" id="IPR001424">
    <property type="entry name" value="SOD_Cu_Zn_dom"/>
</dbReference>
<gene>
    <name evidence="6" type="ORF">ACFOZY_08235</name>
</gene>
<dbReference type="Proteomes" id="UP001595817">
    <property type="component" value="Unassembled WGS sequence"/>
</dbReference>
<dbReference type="EC" id="1.15.1.1" evidence="3"/>
<evidence type="ECO:0000256" key="1">
    <source>
        <dbReference type="ARBA" id="ARBA00010457"/>
    </source>
</evidence>
<feature type="domain" description="Superoxide dismutase copper/zinc binding" evidence="5">
    <location>
        <begin position="54"/>
        <end position="185"/>
    </location>
</feature>
<proteinExistence type="inferred from homology"/>
<comment type="cofactor">
    <cofactor evidence="3">
        <name>Zn(2+)</name>
        <dbReference type="ChEBI" id="CHEBI:29105"/>
    </cofactor>
    <text evidence="3">Binds 1 zinc ion per subunit.</text>
</comment>
<evidence type="ECO:0000313" key="6">
    <source>
        <dbReference type="EMBL" id="MFC4410410.1"/>
    </source>
</evidence>
<comment type="catalytic activity">
    <reaction evidence="3">
        <text>2 superoxide + 2 H(+) = H2O2 + O2</text>
        <dbReference type="Rhea" id="RHEA:20696"/>
        <dbReference type="ChEBI" id="CHEBI:15378"/>
        <dbReference type="ChEBI" id="CHEBI:15379"/>
        <dbReference type="ChEBI" id="CHEBI:16240"/>
        <dbReference type="ChEBI" id="CHEBI:18421"/>
        <dbReference type="EC" id="1.15.1.1"/>
    </reaction>
</comment>
<name>A0ABV8X617_9LACT</name>
<accession>A0ABV8X617</accession>
<feature type="signal peptide" evidence="4">
    <location>
        <begin position="1"/>
        <end position="24"/>
    </location>
</feature>
<keyword evidence="3" id="KW-0560">Oxidoreductase</keyword>
<dbReference type="PANTHER" id="PTHR10003">
    <property type="entry name" value="SUPEROXIDE DISMUTASE CU-ZN -RELATED"/>
    <property type="match status" value="1"/>
</dbReference>
<comment type="function">
    <text evidence="2">Destroys radicals which are normally produced within the cells and which are toxic to biological systems. May play a role in favoring mycobacterial survival in phagocytes.</text>
</comment>
<evidence type="ECO:0000256" key="3">
    <source>
        <dbReference type="RuleBase" id="RU000393"/>
    </source>
</evidence>
<keyword evidence="7" id="KW-1185">Reference proteome</keyword>
<comment type="similarity">
    <text evidence="1 3">Belongs to the Cu-Zn superoxide dismutase family.</text>
</comment>
<keyword evidence="3" id="KW-0862">Zinc</keyword>
<keyword evidence="4" id="KW-0732">Signal</keyword>
<comment type="cofactor">
    <cofactor evidence="3">
        <name>Cu cation</name>
        <dbReference type="ChEBI" id="CHEBI:23378"/>
    </cofactor>
    <text evidence="3">Binds 1 copper ion per subunit.</text>
</comment>
<organism evidence="6 7">
    <name type="scientific">Chungangia koreensis</name>
    <dbReference type="NCBI Taxonomy" id="752657"/>
    <lineage>
        <taxon>Bacteria</taxon>
        <taxon>Bacillati</taxon>
        <taxon>Bacillota</taxon>
        <taxon>Bacilli</taxon>
        <taxon>Lactobacillales</taxon>
        <taxon>Chungangia</taxon>
    </lineage>
</organism>
<dbReference type="InterPro" id="IPR024134">
    <property type="entry name" value="SOD_Cu/Zn_/chaperone"/>
</dbReference>
<dbReference type="InterPro" id="IPR018152">
    <property type="entry name" value="SOD_Cu/Zn_BS"/>
</dbReference>